<dbReference type="Proteomes" id="UP001187192">
    <property type="component" value="Unassembled WGS sequence"/>
</dbReference>
<dbReference type="Gramene" id="FCD_00023948-RA">
    <property type="protein sequence ID" value="FCD_00023948-RA:cds"/>
    <property type="gene ID" value="FCD_00023948"/>
</dbReference>
<organism evidence="1 2">
    <name type="scientific">Ficus carica</name>
    <name type="common">Common fig</name>
    <dbReference type="NCBI Taxonomy" id="3494"/>
    <lineage>
        <taxon>Eukaryota</taxon>
        <taxon>Viridiplantae</taxon>
        <taxon>Streptophyta</taxon>
        <taxon>Embryophyta</taxon>
        <taxon>Tracheophyta</taxon>
        <taxon>Spermatophyta</taxon>
        <taxon>Magnoliopsida</taxon>
        <taxon>eudicotyledons</taxon>
        <taxon>Gunneridae</taxon>
        <taxon>Pentapetalae</taxon>
        <taxon>rosids</taxon>
        <taxon>fabids</taxon>
        <taxon>Rosales</taxon>
        <taxon>Moraceae</taxon>
        <taxon>Ficeae</taxon>
        <taxon>Ficus</taxon>
    </lineage>
</organism>
<proteinExistence type="predicted"/>
<reference evidence="1" key="1">
    <citation type="submission" date="2023-07" db="EMBL/GenBank/DDBJ databases">
        <title>draft genome sequence of fig (Ficus carica).</title>
        <authorList>
            <person name="Takahashi T."/>
            <person name="Nishimura K."/>
        </authorList>
    </citation>
    <scope>NUCLEOTIDE SEQUENCE</scope>
</reference>
<sequence length="72" mass="7875">MPKNHAIDASRIVPEPPVTIIGPTLDLQIYSSIVGAGEIIGRSHDHLEASSPPAVVTIWYRSRILCNHLRPP</sequence>
<dbReference type="EMBL" id="BTGU01007795">
    <property type="protein sequence ID" value="GMN21110.1"/>
    <property type="molecule type" value="Genomic_DNA"/>
</dbReference>
<name>A0AA87YY08_FICCA</name>
<gene>
    <name evidence="1" type="ORF">TIFTF001_050097</name>
</gene>
<accession>A0AA87YY08</accession>
<dbReference type="AlphaFoldDB" id="A0AA87YY08"/>
<comment type="caution">
    <text evidence="1">The sequence shown here is derived from an EMBL/GenBank/DDBJ whole genome shotgun (WGS) entry which is preliminary data.</text>
</comment>
<protein>
    <submittedName>
        <fullName evidence="1">Uncharacterized protein</fullName>
    </submittedName>
</protein>
<keyword evidence="2" id="KW-1185">Reference proteome</keyword>
<evidence type="ECO:0000313" key="2">
    <source>
        <dbReference type="Proteomes" id="UP001187192"/>
    </source>
</evidence>
<evidence type="ECO:0000313" key="1">
    <source>
        <dbReference type="EMBL" id="GMN21110.1"/>
    </source>
</evidence>